<gene>
    <name evidence="2" type="ORF">OVN18_12865</name>
</gene>
<evidence type="ECO:0000256" key="1">
    <source>
        <dbReference type="SAM" id="MobiDB-lite"/>
    </source>
</evidence>
<accession>A0A9E8MMG2</accession>
<dbReference type="RefSeq" id="WP_267781161.1">
    <property type="nucleotide sequence ID" value="NZ_CP113089.1"/>
</dbReference>
<dbReference type="AlphaFoldDB" id="A0A9E8MMG2"/>
<dbReference type="KEGG" id="mdb:OVN18_12865"/>
<organism evidence="2 3">
    <name type="scientific">Microcella daejeonensis</name>
    <dbReference type="NCBI Taxonomy" id="2994971"/>
    <lineage>
        <taxon>Bacteria</taxon>
        <taxon>Bacillati</taxon>
        <taxon>Actinomycetota</taxon>
        <taxon>Actinomycetes</taxon>
        <taxon>Micrococcales</taxon>
        <taxon>Microbacteriaceae</taxon>
        <taxon>Microcella</taxon>
    </lineage>
</organism>
<reference evidence="2" key="1">
    <citation type="submission" date="2022-11" db="EMBL/GenBank/DDBJ databases">
        <title>Description of Microcella daejonensis nov. sp, isolated from riverside soil.</title>
        <authorList>
            <person name="Molina K.M."/>
            <person name="Kim S.B."/>
        </authorList>
    </citation>
    <scope>NUCLEOTIDE SEQUENCE</scope>
    <source>
        <strain evidence="2">MMS21-STM12</strain>
    </source>
</reference>
<evidence type="ECO:0000313" key="3">
    <source>
        <dbReference type="Proteomes" id="UP001164706"/>
    </source>
</evidence>
<name>A0A9E8MMG2_9MICO</name>
<sequence length="119" mass="12665">MTDSPAPDLPAPASERITALEFRSARLANAADLLWRCAVVIATLGPILEAVLTSRFPLATLLSSATLLLICWVVREYLFVTVAHVEVVAEQAARSFLRSSAPDDPATDVDPAASRSTSS</sequence>
<keyword evidence="3" id="KW-1185">Reference proteome</keyword>
<protein>
    <submittedName>
        <fullName evidence="2">Uncharacterized protein</fullName>
    </submittedName>
</protein>
<proteinExistence type="predicted"/>
<dbReference type="EMBL" id="CP113089">
    <property type="protein sequence ID" value="WAB81406.1"/>
    <property type="molecule type" value="Genomic_DNA"/>
</dbReference>
<evidence type="ECO:0000313" key="2">
    <source>
        <dbReference type="EMBL" id="WAB81406.1"/>
    </source>
</evidence>
<feature type="region of interest" description="Disordered" evidence="1">
    <location>
        <begin position="99"/>
        <end position="119"/>
    </location>
</feature>
<dbReference type="Proteomes" id="UP001164706">
    <property type="component" value="Chromosome"/>
</dbReference>